<proteinExistence type="predicted"/>
<gene>
    <name evidence="1" type="ORF">N866_20070</name>
</gene>
<dbReference type="Proteomes" id="UP000019753">
    <property type="component" value="Unassembled WGS sequence"/>
</dbReference>
<reference evidence="1 2" key="1">
    <citation type="submission" date="2014-01" db="EMBL/GenBank/DDBJ databases">
        <title>Actinotalea ferrariae CF5-4.</title>
        <authorList>
            <person name="Chen F."/>
            <person name="Li Y."/>
            <person name="Wang G."/>
        </authorList>
    </citation>
    <scope>NUCLEOTIDE SEQUENCE [LARGE SCALE GENOMIC DNA]</scope>
    <source>
        <strain evidence="1 2">CF5-4</strain>
    </source>
</reference>
<protein>
    <submittedName>
        <fullName evidence="1">Uncharacterized protein</fullName>
    </submittedName>
</protein>
<evidence type="ECO:0000313" key="2">
    <source>
        <dbReference type="Proteomes" id="UP000019753"/>
    </source>
</evidence>
<dbReference type="AlphaFoldDB" id="A0A021VQW2"/>
<dbReference type="EMBL" id="AXCW01000088">
    <property type="protein sequence ID" value="EYR63513.1"/>
    <property type="molecule type" value="Genomic_DNA"/>
</dbReference>
<comment type="caution">
    <text evidence="1">The sequence shown here is derived from an EMBL/GenBank/DDBJ whole genome shotgun (WGS) entry which is preliminary data.</text>
</comment>
<name>A0A021VQW2_9CELL</name>
<accession>A0A021VQW2</accession>
<evidence type="ECO:0000313" key="1">
    <source>
        <dbReference type="EMBL" id="EYR63513.1"/>
    </source>
</evidence>
<organism evidence="1 2">
    <name type="scientific">Actinotalea ferrariae CF5-4</name>
    <dbReference type="NCBI Taxonomy" id="948458"/>
    <lineage>
        <taxon>Bacteria</taxon>
        <taxon>Bacillati</taxon>
        <taxon>Actinomycetota</taxon>
        <taxon>Actinomycetes</taxon>
        <taxon>Micrococcales</taxon>
        <taxon>Cellulomonadaceae</taxon>
        <taxon>Actinotalea</taxon>
    </lineage>
</organism>
<keyword evidence="2" id="KW-1185">Reference proteome</keyword>
<sequence>MLATFIADPTTGFAPSHWDRTMTEESNTSRGWRAWIGMQTRLITALHPHGLTCDVTGRRDTWYVILLGLDAETLTTDLCMFPELRVPLAALNHVARPILGRDLEPTEAEAVHHLARHVPAARDENLLWLAAAVGGTY</sequence>